<sequence>MTRFIMLGLILIGVAACSEAGTSTTAGASPVTSGAASEPAAGQPSNGESGSGRCHTGELKVAAQAAPGGGAAGNVYTWLVFANASARACTLYGYPGVSWVTGADGQQVNQPAERDPSGKPAMVTLQPGGTAHAQVHAGHPDMFPDTCKPVPVAGYRVYPPDETEALFVPVADKQCSADGVNRAVVEPITTAGS</sequence>
<feature type="region of interest" description="Disordered" evidence="1">
    <location>
        <begin position="25"/>
        <end position="54"/>
    </location>
</feature>
<proteinExistence type="predicted"/>
<feature type="compositionally biased region" description="Polar residues" evidence="1">
    <location>
        <begin position="25"/>
        <end position="35"/>
    </location>
</feature>
<dbReference type="Pfam" id="PF14016">
    <property type="entry name" value="DUF4232"/>
    <property type="match status" value="1"/>
</dbReference>
<evidence type="ECO:0000259" key="3">
    <source>
        <dbReference type="Pfam" id="PF14016"/>
    </source>
</evidence>
<dbReference type="RefSeq" id="WP_344616881.1">
    <property type="nucleotide sequence ID" value="NZ_BAAARV010000069.1"/>
</dbReference>
<evidence type="ECO:0000313" key="5">
    <source>
        <dbReference type="Proteomes" id="UP001501444"/>
    </source>
</evidence>
<organism evidence="4 5">
    <name type="scientific">Dactylosporangium salmoneum</name>
    <dbReference type="NCBI Taxonomy" id="53361"/>
    <lineage>
        <taxon>Bacteria</taxon>
        <taxon>Bacillati</taxon>
        <taxon>Actinomycetota</taxon>
        <taxon>Actinomycetes</taxon>
        <taxon>Micromonosporales</taxon>
        <taxon>Micromonosporaceae</taxon>
        <taxon>Dactylosporangium</taxon>
    </lineage>
</organism>
<feature type="chain" id="PRO_5045156242" description="DUF4232 domain-containing protein" evidence="2">
    <location>
        <begin position="21"/>
        <end position="193"/>
    </location>
</feature>
<gene>
    <name evidence="4" type="ORF">GCM10010170_070120</name>
</gene>
<feature type="domain" description="DUF4232" evidence="3">
    <location>
        <begin position="54"/>
        <end position="187"/>
    </location>
</feature>
<reference evidence="5" key="1">
    <citation type="journal article" date="2019" name="Int. J. Syst. Evol. Microbiol.">
        <title>The Global Catalogue of Microorganisms (GCM) 10K type strain sequencing project: providing services to taxonomists for standard genome sequencing and annotation.</title>
        <authorList>
            <consortium name="The Broad Institute Genomics Platform"/>
            <consortium name="The Broad Institute Genome Sequencing Center for Infectious Disease"/>
            <person name="Wu L."/>
            <person name="Ma J."/>
        </authorList>
    </citation>
    <scope>NUCLEOTIDE SEQUENCE [LARGE SCALE GENOMIC DNA]</scope>
    <source>
        <strain evidence="5">JCM 3272</strain>
    </source>
</reference>
<dbReference type="Proteomes" id="UP001501444">
    <property type="component" value="Unassembled WGS sequence"/>
</dbReference>
<comment type="caution">
    <text evidence="4">The sequence shown here is derived from an EMBL/GenBank/DDBJ whole genome shotgun (WGS) entry which is preliminary data.</text>
</comment>
<dbReference type="EMBL" id="BAAARV010000069">
    <property type="protein sequence ID" value="GAA2369615.1"/>
    <property type="molecule type" value="Genomic_DNA"/>
</dbReference>
<evidence type="ECO:0000256" key="2">
    <source>
        <dbReference type="SAM" id="SignalP"/>
    </source>
</evidence>
<accession>A0ABP5U4W9</accession>
<feature type="signal peptide" evidence="2">
    <location>
        <begin position="1"/>
        <end position="20"/>
    </location>
</feature>
<name>A0ABP5U4W9_9ACTN</name>
<keyword evidence="2" id="KW-0732">Signal</keyword>
<dbReference type="PROSITE" id="PS51257">
    <property type="entry name" value="PROKAR_LIPOPROTEIN"/>
    <property type="match status" value="1"/>
</dbReference>
<keyword evidence="5" id="KW-1185">Reference proteome</keyword>
<protein>
    <recommendedName>
        <fullName evidence="3">DUF4232 domain-containing protein</fullName>
    </recommendedName>
</protein>
<evidence type="ECO:0000256" key="1">
    <source>
        <dbReference type="SAM" id="MobiDB-lite"/>
    </source>
</evidence>
<evidence type="ECO:0000313" key="4">
    <source>
        <dbReference type="EMBL" id="GAA2369615.1"/>
    </source>
</evidence>
<dbReference type="InterPro" id="IPR025326">
    <property type="entry name" value="DUF4232"/>
</dbReference>